<sequence length="249" mass="28849">MNNLLLEKDTYEELKNDPTASYQRKNNELIKRIPEVKTISLSAEIDDIRTTTDLPGICSLCGDSDDHVQLLLVHLREGHQLKQGLFVCPFCDYTSIKYEVVMKHTTKVHKLVSEQHKCDQCDYKTYRGDLYNRHLNEHLKEKIYSCDHCHYKTINVINFKRHLSSKHTKETENKCQLRHFTSINLESVIEDYGMEVLVMEVAESDPEDAIRYGGRNKKGRNANEEVTIDENISAAEEEDAEEKGMAKKL</sequence>
<feature type="domain" description="C2H2-type" evidence="5">
    <location>
        <begin position="86"/>
        <end position="109"/>
    </location>
</feature>
<dbReference type="GO" id="GO:0045944">
    <property type="term" value="P:positive regulation of transcription by RNA polymerase II"/>
    <property type="evidence" value="ECO:0007669"/>
    <property type="project" value="TreeGrafter"/>
</dbReference>
<keyword evidence="2" id="KW-0677">Repeat</keyword>
<protein>
    <recommendedName>
        <fullName evidence="5">C2H2-type domain-containing protein</fullName>
    </recommendedName>
</protein>
<dbReference type="InterPro" id="IPR050688">
    <property type="entry name" value="Zinc_finger/UBP_domain"/>
</dbReference>
<gene>
    <name evidence="6" type="ORF">WA026_012795</name>
</gene>
<dbReference type="GO" id="GO:0008270">
    <property type="term" value="F:zinc ion binding"/>
    <property type="evidence" value="ECO:0007669"/>
    <property type="project" value="UniProtKB-KW"/>
</dbReference>
<reference evidence="6 7" key="1">
    <citation type="submission" date="2023-03" db="EMBL/GenBank/DDBJ databases">
        <title>Genome insight into feeding habits of ladybird beetles.</title>
        <authorList>
            <person name="Li H.-S."/>
            <person name="Huang Y.-H."/>
            <person name="Pang H."/>
        </authorList>
    </citation>
    <scope>NUCLEOTIDE SEQUENCE [LARGE SCALE GENOMIC DNA]</scope>
    <source>
        <strain evidence="6">SYSU_2023b</strain>
        <tissue evidence="6">Whole body</tissue>
    </source>
</reference>
<comment type="caution">
    <text evidence="6">The sequence shown here is derived from an EMBL/GenBank/DDBJ whole genome shotgun (WGS) entry which is preliminary data.</text>
</comment>
<keyword evidence="3" id="KW-0863">Zinc-finger</keyword>
<organism evidence="6 7">
    <name type="scientific">Henosepilachna vigintioctopunctata</name>
    <dbReference type="NCBI Taxonomy" id="420089"/>
    <lineage>
        <taxon>Eukaryota</taxon>
        <taxon>Metazoa</taxon>
        <taxon>Ecdysozoa</taxon>
        <taxon>Arthropoda</taxon>
        <taxon>Hexapoda</taxon>
        <taxon>Insecta</taxon>
        <taxon>Pterygota</taxon>
        <taxon>Neoptera</taxon>
        <taxon>Endopterygota</taxon>
        <taxon>Coleoptera</taxon>
        <taxon>Polyphaga</taxon>
        <taxon>Cucujiformia</taxon>
        <taxon>Coccinelloidea</taxon>
        <taxon>Coccinellidae</taxon>
        <taxon>Epilachninae</taxon>
        <taxon>Epilachnini</taxon>
        <taxon>Henosepilachna</taxon>
    </lineage>
</organism>
<evidence type="ECO:0000259" key="5">
    <source>
        <dbReference type="SMART" id="SM00355"/>
    </source>
</evidence>
<name>A0AAW1U7A5_9CUCU</name>
<dbReference type="Proteomes" id="UP001431783">
    <property type="component" value="Unassembled WGS sequence"/>
</dbReference>
<evidence type="ECO:0000313" key="7">
    <source>
        <dbReference type="Proteomes" id="UP001431783"/>
    </source>
</evidence>
<feature type="domain" description="C2H2-type" evidence="5">
    <location>
        <begin position="56"/>
        <end position="79"/>
    </location>
</feature>
<dbReference type="SMART" id="SM00355">
    <property type="entry name" value="ZnF_C2H2"/>
    <property type="match status" value="4"/>
</dbReference>
<evidence type="ECO:0000256" key="4">
    <source>
        <dbReference type="ARBA" id="ARBA00022833"/>
    </source>
</evidence>
<dbReference type="EMBL" id="JARQZJ010000036">
    <property type="protein sequence ID" value="KAK9876483.1"/>
    <property type="molecule type" value="Genomic_DNA"/>
</dbReference>
<dbReference type="InterPro" id="IPR013087">
    <property type="entry name" value="Znf_C2H2_type"/>
</dbReference>
<dbReference type="PANTHER" id="PTHR24403:SF67">
    <property type="entry name" value="FI01116P-RELATED"/>
    <property type="match status" value="1"/>
</dbReference>
<keyword evidence="1" id="KW-0479">Metal-binding</keyword>
<dbReference type="Gene3D" id="3.30.160.60">
    <property type="entry name" value="Classic Zinc Finger"/>
    <property type="match status" value="2"/>
</dbReference>
<dbReference type="PANTHER" id="PTHR24403">
    <property type="entry name" value="ZINC FINGER PROTEIN"/>
    <property type="match status" value="1"/>
</dbReference>
<dbReference type="SUPFAM" id="SSF57667">
    <property type="entry name" value="beta-beta-alpha zinc fingers"/>
    <property type="match status" value="1"/>
</dbReference>
<feature type="domain" description="C2H2-type" evidence="5">
    <location>
        <begin position="144"/>
        <end position="167"/>
    </location>
</feature>
<dbReference type="GO" id="GO:0005634">
    <property type="term" value="C:nucleus"/>
    <property type="evidence" value="ECO:0007669"/>
    <property type="project" value="TreeGrafter"/>
</dbReference>
<dbReference type="AlphaFoldDB" id="A0AAW1U7A5"/>
<proteinExistence type="predicted"/>
<accession>A0AAW1U7A5</accession>
<keyword evidence="7" id="KW-1185">Reference proteome</keyword>
<evidence type="ECO:0000256" key="3">
    <source>
        <dbReference type="ARBA" id="ARBA00022771"/>
    </source>
</evidence>
<evidence type="ECO:0000256" key="1">
    <source>
        <dbReference type="ARBA" id="ARBA00022723"/>
    </source>
</evidence>
<evidence type="ECO:0000313" key="6">
    <source>
        <dbReference type="EMBL" id="KAK9876483.1"/>
    </source>
</evidence>
<dbReference type="InterPro" id="IPR036236">
    <property type="entry name" value="Znf_C2H2_sf"/>
</dbReference>
<feature type="domain" description="C2H2-type" evidence="5">
    <location>
        <begin position="116"/>
        <end position="138"/>
    </location>
</feature>
<keyword evidence="4" id="KW-0862">Zinc</keyword>
<evidence type="ECO:0000256" key="2">
    <source>
        <dbReference type="ARBA" id="ARBA00022737"/>
    </source>
</evidence>